<feature type="compositionally biased region" description="Low complexity" evidence="6">
    <location>
        <begin position="999"/>
        <end position="1016"/>
    </location>
</feature>
<feature type="repeat" description="PPR" evidence="5">
    <location>
        <begin position="293"/>
        <end position="323"/>
    </location>
</feature>
<dbReference type="RefSeq" id="XP_025347585.1">
    <property type="nucleotide sequence ID" value="XM_025491164.1"/>
</dbReference>
<comment type="similarity">
    <text evidence="1">Belongs to the CCM1 family.</text>
</comment>
<sequence length="1085" mass="120927">MEDIKGKEIRSHVPHVAEGVDLDKTLSGQRQRALLPIAKQLANASLLLKRHSRSSSLPIDGTIEAGEQILRLVKGREGDVATQALIGVGLALKGDLGAALTKMEDVMQVARAAIAEGLEQELIGFVLGFGDVEVRTQALLALGFGLARLDRLDEAISVYVRADEAGFKLPERFARKLIRLCTTGGNTSSMRTVMDVFQRQALDASTGLIRLEEQSYLVLGSFLGRRGQVDRLRLLWQRFLEHYPKHAGSWALKHNFLEAYGRGNDFILFERHLNENWILPGSSETNARKKTFDNMTYMTVINAYVRFGRMEEAERLLGQLQGRYREDILLPAHNAVLRGHFRVRDIAKAGALWSKMVQQGPEPSHITYDLMIKIFARRGDLPTAFDFFHLMQQEGFAPSAQILPLLMSKLIRSGEYAQAETMFRSMLRNPHVQMDVRAWNCMLESLVYRNSPLKQVLLAYEEMKKQALAPDGRTYALLLTSACDANAIRTAEHFFAEADYMGAQPDAATGDRPSSVSQSTFFGGDVGSEQQAPVRLPVENIADEPHKRPLRFAPNRRTNVSHFSILIYTHLRLGNVTAAKEYFDELQRRRVGVSAITWSILVKAYIDSGSEANMRLARDIILRQLGEADEDKADAEEGQDSDETSNARKNRHRDAQILYAPLLTHSAKQGDSSRVEAILSELERDGVSLSMSTLSIALDCYRHRYDLAPMISIWNRIFEKATERSNDNHDFNFDAPPSTPTSGPAALYSGRRAARRGDTDSRLSQVKVSPVRRNALCLPLSIMLDALASEDRHEDIAEIWSDVRSAGFAFDPYNWNQLAAALASAGRTEDALRVLENVLNQLTPATELQRLILKGRQASRRARGRGEKEGDSTGKGKEGARNEDQTLGISRGPTRRAQREISGGQVFSGEPPRARGNGLEEDPGEEGDEAWDRIAADGLSGRSTADQADGTATAEGVEERREILRLLDEQNLLDQKRPFWKAQRNTLLQIEASLLRFSQQHQQGQQGQQEGSLGPEGEAEGGGNPNGEEVGVEVGEGEQEARTLRLLQRYPRAAEILEAHRAREAFVRGEELSRAERSRRSSYAY</sequence>
<protein>
    <recommendedName>
        <fullName evidence="7">Pentatricopeptide repeat-containing protein-mitochondrial domain-containing protein</fullName>
    </recommendedName>
</protein>
<organism evidence="8 9">
    <name type="scientific">Pseudomicrostroma glucosiphilum</name>
    <dbReference type="NCBI Taxonomy" id="1684307"/>
    <lineage>
        <taxon>Eukaryota</taxon>
        <taxon>Fungi</taxon>
        <taxon>Dikarya</taxon>
        <taxon>Basidiomycota</taxon>
        <taxon>Ustilaginomycotina</taxon>
        <taxon>Exobasidiomycetes</taxon>
        <taxon>Microstromatales</taxon>
        <taxon>Microstromatales incertae sedis</taxon>
        <taxon>Pseudomicrostroma</taxon>
    </lineage>
</organism>
<feature type="repeat" description="PPR" evidence="5">
    <location>
        <begin position="435"/>
        <end position="470"/>
    </location>
</feature>
<feature type="region of interest" description="Disordered" evidence="6">
    <location>
        <begin position="630"/>
        <end position="651"/>
    </location>
</feature>
<evidence type="ECO:0000256" key="3">
    <source>
        <dbReference type="ARBA" id="ARBA00044493"/>
    </source>
</evidence>
<dbReference type="Pfam" id="PF01535">
    <property type="entry name" value="PPR"/>
    <property type="match status" value="2"/>
</dbReference>
<accession>A0A316UBM7</accession>
<evidence type="ECO:0000256" key="2">
    <source>
        <dbReference type="ARBA" id="ARBA00022737"/>
    </source>
</evidence>
<feature type="compositionally biased region" description="Basic and acidic residues" evidence="6">
    <location>
        <begin position="864"/>
        <end position="884"/>
    </location>
</feature>
<evidence type="ECO:0000256" key="1">
    <source>
        <dbReference type="ARBA" id="ARBA00006192"/>
    </source>
</evidence>
<dbReference type="GeneID" id="37012898"/>
<dbReference type="InterPro" id="IPR057027">
    <property type="entry name" value="TPR_mt"/>
</dbReference>
<dbReference type="Pfam" id="PF23276">
    <property type="entry name" value="TPR_24"/>
    <property type="match status" value="1"/>
</dbReference>
<keyword evidence="2" id="KW-0677">Repeat</keyword>
<dbReference type="AlphaFoldDB" id="A0A316UBM7"/>
<evidence type="ECO:0000256" key="4">
    <source>
        <dbReference type="ARBA" id="ARBA00044511"/>
    </source>
</evidence>
<dbReference type="PROSITE" id="PS51375">
    <property type="entry name" value="PPR"/>
    <property type="match status" value="3"/>
</dbReference>
<name>A0A316UBM7_9BASI</name>
<feature type="compositionally biased region" description="Acidic residues" evidence="6">
    <location>
        <begin position="630"/>
        <end position="643"/>
    </location>
</feature>
<keyword evidence="9" id="KW-1185">Reference proteome</keyword>
<dbReference type="OrthoDB" id="185373at2759"/>
<dbReference type="PANTHER" id="PTHR47447">
    <property type="entry name" value="OS03G0856100 PROTEIN"/>
    <property type="match status" value="1"/>
</dbReference>
<dbReference type="SUPFAM" id="SSF48452">
    <property type="entry name" value="TPR-like"/>
    <property type="match status" value="1"/>
</dbReference>
<reference evidence="8 9" key="1">
    <citation type="journal article" date="2018" name="Mol. Biol. Evol.">
        <title>Broad Genomic Sampling Reveals a Smut Pathogenic Ancestry of the Fungal Clade Ustilaginomycotina.</title>
        <authorList>
            <person name="Kijpornyongpan T."/>
            <person name="Mondo S.J."/>
            <person name="Barry K."/>
            <person name="Sandor L."/>
            <person name="Lee J."/>
            <person name="Lipzen A."/>
            <person name="Pangilinan J."/>
            <person name="LaButti K."/>
            <person name="Hainaut M."/>
            <person name="Henrissat B."/>
            <person name="Grigoriev I.V."/>
            <person name="Spatafora J.W."/>
            <person name="Aime M.C."/>
        </authorList>
    </citation>
    <scope>NUCLEOTIDE SEQUENCE [LARGE SCALE GENOMIC DNA]</scope>
    <source>
        <strain evidence="8 9">MCA 4718</strain>
    </source>
</reference>
<comment type="subunit">
    <text evidence="4">Binds to mitochondrial small subunit 15S rRNA.</text>
</comment>
<dbReference type="Gene3D" id="1.25.40.10">
    <property type="entry name" value="Tetratricopeptide repeat domain"/>
    <property type="match status" value="4"/>
</dbReference>
<evidence type="ECO:0000313" key="8">
    <source>
        <dbReference type="EMBL" id="PWN20425.1"/>
    </source>
</evidence>
<feature type="region of interest" description="Disordered" evidence="6">
    <location>
        <begin position="999"/>
        <end position="1038"/>
    </location>
</feature>
<evidence type="ECO:0000256" key="6">
    <source>
        <dbReference type="SAM" id="MobiDB-lite"/>
    </source>
</evidence>
<feature type="repeat" description="PPR" evidence="5">
    <location>
        <begin position="364"/>
        <end position="398"/>
    </location>
</feature>
<feature type="region of interest" description="Disordered" evidence="6">
    <location>
        <begin position="853"/>
        <end position="927"/>
    </location>
</feature>
<evidence type="ECO:0000259" key="7">
    <source>
        <dbReference type="Pfam" id="PF23276"/>
    </source>
</evidence>
<dbReference type="PANTHER" id="PTHR47447:SF17">
    <property type="entry name" value="OS12G0638900 PROTEIN"/>
    <property type="match status" value="1"/>
</dbReference>
<evidence type="ECO:0000313" key="9">
    <source>
        <dbReference type="Proteomes" id="UP000245942"/>
    </source>
</evidence>
<dbReference type="NCBIfam" id="TIGR00756">
    <property type="entry name" value="PPR"/>
    <property type="match status" value="2"/>
</dbReference>
<dbReference type="InterPro" id="IPR002885">
    <property type="entry name" value="PPR_rpt"/>
</dbReference>
<dbReference type="STRING" id="1684307.A0A316UBM7"/>
<feature type="domain" description="Pentatricopeptide repeat-containing protein-mitochondrial" evidence="7">
    <location>
        <begin position="360"/>
        <end position="462"/>
    </location>
</feature>
<dbReference type="InterPro" id="IPR011990">
    <property type="entry name" value="TPR-like_helical_dom_sf"/>
</dbReference>
<proteinExistence type="inferred from homology"/>
<dbReference type="EMBL" id="KZ819328">
    <property type="protein sequence ID" value="PWN20425.1"/>
    <property type="molecule type" value="Genomic_DNA"/>
</dbReference>
<dbReference type="Proteomes" id="UP000245942">
    <property type="component" value="Unassembled WGS sequence"/>
</dbReference>
<evidence type="ECO:0000256" key="5">
    <source>
        <dbReference type="PROSITE-ProRule" id="PRU00708"/>
    </source>
</evidence>
<gene>
    <name evidence="8" type="ORF">BCV69DRAFT_277660</name>
</gene>
<comment type="function">
    <text evidence="3">Regulates mitochondrial small subunit maturation by controlling 15S rRNA 5'-end processing. Localizes to the 5' precursor of the 15S rRNA in a position that is subsequently occupied by mS47 in the mature yeast mtSSU. Uses structure and sequence-specific RNA recognition, binding to a single-stranded region of the precursor and specifically recognizing bases -6 to -1. The exchange of Ccm1 for mS47 is coupled to the irreversible removal of precursor rRNA that is accompanied by conformational changes of the mitoribosomal proteins uS5m and mS26. These conformational changes signal completion of 5'-end rRNA processing through protection of the mature 5'-end of the 15S rRNA and stabilization of mS47. The removal of the 5' precursor together with the dissociation of Ccm1 may be catalyzed by the 5'-3' exoribonuclease Pet127. Involved in the specific removal of group I introns in mitochondrial encoded transcripts.</text>
</comment>